<sequence>MMNSTQPSLTHSVSVAINELEYSLGELIPDSPALNSVQYQSVVLDAESPEQELLHALRNGDEAAFGSLVDRHHTRLLRLAKSYVPSDAVAEEVVQETWMGVLEGIHRFEGRSSLKTWIFQILTNRAKTRGKRESRYVSFTEATFPGDEDDDLGLEPERFHTSGALAGHWALPPSTWDEQTPERRLLSKEGMALMENAIHSLPANQRQVMILRDIEGLESEEICELLTISPSNQRVLLHRGRSKVRSALNDYMQTSSPGA</sequence>
<dbReference type="SUPFAM" id="SSF88659">
    <property type="entry name" value="Sigma3 and sigma4 domains of RNA polymerase sigma factors"/>
    <property type="match status" value="1"/>
</dbReference>
<evidence type="ECO:0000313" key="8">
    <source>
        <dbReference type="EMBL" id="MDT7043592.1"/>
    </source>
</evidence>
<evidence type="ECO:0000256" key="4">
    <source>
        <dbReference type="ARBA" id="ARBA00023125"/>
    </source>
</evidence>
<dbReference type="InterPro" id="IPR013325">
    <property type="entry name" value="RNA_pol_sigma_r2"/>
</dbReference>
<dbReference type="Gene3D" id="1.10.1740.10">
    <property type="match status" value="1"/>
</dbReference>
<name>A0ABU3KB67_9BACT</name>
<dbReference type="InterPro" id="IPR013324">
    <property type="entry name" value="RNA_pol_sigma_r3/r4-like"/>
</dbReference>
<dbReference type="InterPro" id="IPR013249">
    <property type="entry name" value="RNA_pol_sigma70_r4_t2"/>
</dbReference>
<dbReference type="Gene3D" id="1.10.10.10">
    <property type="entry name" value="Winged helix-like DNA-binding domain superfamily/Winged helix DNA-binding domain"/>
    <property type="match status" value="1"/>
</dbReference>
<evidence type="ECO:0000256" key="2">
    <source>
        <dbReference type="ARBA" id="ARBA00023015"/>
    </source>
</evidence>
<keyword evidence="3" id="KW-0731">Sigma factor</keyword>
<feature type="domain" description="RNA polymerase sigma-70 region 2" evidence="6">
    <location>
        <begin position="68"/>
        <end position="135"/>
    </location>
</feature>
<evidence type="ECO:0000256" key="1">
    <source>
        <dbReference type="ARBA" id="ARBA00010641"/>
    </source>
</evidence>
<dbReference type="SUPFAM" id="SSF88946">
    <property type="entry name" value="Sigma2 domain of RNA polymerase sigma factors"/>
    <property type="match status" value="1"/>
</dbReference>
<dbReference type="InterPro" id="IPR007627">
    <property type="entry name" value="RNA_pol_sigma70_r2"/>
</dbReference>
<dbReference type="InterPro" id="IPR039425">
    <property type="entry name" value="RNA_pol_sigma-70-like"/>
</dbReference>
<keyword evidence="5" id="KW-0804">Transcription</keyword>
<dbReference type="NCBIfam" id="TIGR02937">
    <property type="entry name" value="sigma70-ECF"/>
    <property type="match status" value="1"/>
</dbReference>
<evidence type="ECO:0000259" key="7">
    <source>
        <dbReference type="Pfam" id="PF08281"/>
    </source>
</evidence>
<reference evidence="8 9" key="1">
    <citation type="journal article" date="2023" name="ISME J.">
        <title>Cultivation and genomic characterization of novel and ubiquitous marine nitrite-oxidizing bacteria from the Nitrospirales.</title>
        <authorList>
            <person name="Mueller A.J."/>
            <person name="Daebeler A."/>
            <person name="Herbold C.W."/>
            <person name="Kirkegaard R.H."/>
            <person name="Daims H."/>
        </authorList>
    </citation>
    <scope>NUCLEOTIDE SEQUENCE [LARGE SCALE GENOMIC DNA]</scope>
    <source>
        <strain evidence="8 9">EB</strain>
    </source>
</reference>
<dbReference type="Proteomes" id="UP001250932">
    <property type="component" value="Unassembled WGS sequence"/>
</dbReference>
<evidence type="ECO:0000256" key="5">
    <source>
        <dbReference type="ARBA" id="ARBA00023163"/>
    </source>
</evidence>
<dbReference type="Pfam" id="PF04542">
    <property type="entry name" value="Sigma70_r2"/>
    <property type="match status" value="1"/>
</dbReference>
<dbReference type="CDD" id="cd06171">
    <property type="entry name" value="Sigma70_r4"/>
    <property type="match status" value="1"/>
</dbReference>
<feature type="domain" description="RNA polymerase sigma factor 70 region 4 type 2" evidence="7">
    <location>
        <begin position="194"/>
        <end position="243"/>
    </location>
</feature>
<dbReference type="RefSeq" id="WP_313834158.1">
    <property type="nucleotide sequence ID" value="NZ_JAQOUE010000001.1"/>
</dbReference>
<keyword evidence="9" id="KW-1185">Reference proteome</keyword>
<comment type="similarity">
    <text evidence="1">Belongs to the sigma-70 factor family. ECF subfamily.</text>
</comment>
<evidence type="ECO:0000313" key="9">
    <source>
        <dbReference type="Proteomes" id="UP001250932"/>
    </source>
</evidence>
<gene>
    <name evidence="8" type="ORF">PPG34_14640</name>
</gene>
<proteinExistence type="inferred from homology"/>
<organism evidence="8 9">
    <name type="scientific">Candidatus Nitronereus thalassa</name>
    <dbReference type="NCBI Taxonomy" id="3020898"/>
    <lineage>
        <taxon>Bacteria</taxon>
        <taxon>Pseudomonadati</taxon>
        <taxon>Nitrospirota</taxon>
        <taxon>Nitrospiria</taxon>
        <taxon>Nitrospirales</taxon>
        <taxon>Nitrospiraceae</taxon>
        <taxon>Candidatus Nitronereus</taxon>
    </lineage>
</organism>
<keyword evidence="4" id="KW-0238">DNA-binding</keyword>
<dbReference type="PANTHER" id="PTHR43133">
    <property type="entry name" value="RNA POLYMERASE ECF-TYPE SIGMA FACTO"/>
    <property type="match status" value="1"/>
</dbReference>
<dbReference type="InterPro" id="IPR014284">
    <property type="entry name" value="RNA_pol_sigma-70_dom"/>
</dbReference>
<keyword evidence="2" id="KW-0805">Transcription regulation</keyword>
<accession>A0ABU3KB67</accession>
<dbReference type="InterPro" id="IPR036388">
    <property type="entry name" value="WH-like_DNA-bd_sf"/>
</dbReference>
<protein>
    <submittedName>
        <fullName evidence="8">Sigma-70 family RNA polymerase sigma factor</fullName>
    </submittedName>
</protein>
<evidence type="ECO:0000256" key="3">
    <source>
        <dbReference type="ARBA" id="ARBA00023082"/>
    </source>
</evidence>
<dbReference type="PANTHER" id="PTHR43133:SF8">
    <property type="entry name" value="RNA POLYMERASE SIGMA FACTOR HI_1459-RELATED"/>
    <property type="match status" value="1"/>
</dbReference>
<dbReference type="Pfam" id="PF08281">
    <property type="entry name" value="Sigma70_r4_2"/>
    <property type="match status" value="1"/>
</dbReference>
<dbReference type="EMBL" id="JAQOUE010000001">
    <property type="protein sequence ID" value="MDT7043592.1"/>
    <property type="molecule type" value="Genomic_DNA"/>
</dbReference>
<comment type="caution">
    <text evidence="8">The sequence shown here is derived from an EMBL/GenBank/DDBJ whole genome shotgun (WGS) entry which is preliminary data.</text>
</comment>
<evidence type="ECO:0000259" key="6">
    <source>
        <dbReference type="Pfam" id="PF04542"/>
    </source>
</evidence>